<keyword evidence="8 15" id="KW-0418">Kinase</keyword>
<feature type="compositionally biased region" description="Pro residues" evidence="12">
    <location>
        <begin position="1181"/>
        <end position="1191"/>
    </location>
</feature>
<evidence type="ECO:0000256" key="6">
    <source>
        <dbReference type="ARBA" id="ARBA00022692"/>
    </source>
</evidence>
<dbReference type="SUPFAM" id="SSF55874">
    <property type="entry name" value="ATPase domain of HSP90 chaperone/DNA topoisomerase II/histidine kinase"/>
    <property type="match status" value="1"/>
</dbReference>
<evidence type="ECO:0000313" key="15">
    <source>
        <dbReference type="EMBL" id="SHK35587.1"/>
    </source>
</evidence>
<dbReference type="InterPro" id="IPR013587">
    <property type="entry name" value="Nitrate/nitrite_sensing"/>
</dbReference>
<dbReference type="GO" id="GO:0005524">
    <property type="term" value="F:ATP binding"/>
    <property type="evidence" value="ECO:0007669"/>
    <property type="project" value="UniProtKB-KW"/>
</dbReference>
<feature type="compositionally biased region" description="Low complexity" evidence="12">
    <location>
        <begin position="1032"/>
        <end position="1090"/>
    </location>
</feature>
<dbReference type="Pfam" id="PF02518">
    <property type="entry name" value="HATPase_c"/>
    <property type="match status" value="1"/>
</dbReference>
<reference evidence="15 16" key="1">
    <citation type="submission" date="2016-11" db="EMBL/GenBank/DDBJ databases">
        <authorList>
            <person name="Jaros S."/>
            <person name="Januszkiewicz K."/>
            <person name="Wedrychowicz H."/>
        </authorList>
    </citation>
    <scope>NUCLEOTIDE SEQUENCE [LARGE SCALE GENOMIC DNA]</scope>
    <source>
        <strain evidence="15 16">DSM 43832</strain>
    </source>
</reference>
<dbReference type="SMART" id="SM00387">
    <property type="entry name" value="HATPase_c"/>
    <property type="match status" value="1"/>
</dbReference>
<dbReference type="EMBL" id="FRAP01000005">
    <property type="protein sequence ID" value="SHK35587.1"/>
    <property type="molecule type" value="Genomic_DNA"/>
</dbReference>
<feature type="transmembrane region" description="Helical" evidence="13">
    <location>
        <begin position="324"/>
        <end position="345"/>
    </location>
</feature>
<proteinExistence type="predicted"/>
<evidence type="ECO:0000256" key="2">
    <source>
        <dbReference type="ARBA" id="ARBA00004370"/>
    </source>
</evidence>
<feature type="compositionally biased region" description="Low complexity" evidence="12">
    <location>
        <begin position="840"/>
        <end position="849"/>
    </location>
</feature>
<feature type="compositionally biased region" description="Low complexity" evidence="12">
    <location>
        <begin position="730"/>
        <end position="740"/>
    </location>
</feature>
<feature type="compositionally biased region" description="Low complexity" evidence="12">
    <location>
        <begin position="1202"/>
        <end position="1220"/>
    </location>
</feature>
<dbReference type="STRING" id="1848.SAMN05443637_105142"/>
<feature type="compositionally biased region" description="Low complexity" evidence="12">
    <location>
        <begin position="778"/>
        <end position="794"/>
    </location>
</feature>
<feature type="compositionally biased region" description="Low complexity" evidence="12">
    <location>
        <begin position="1106"/>
        <end position="1132"/>
    </location>
</feature>
<evidence type="ECO:0000259" key="14">
    <source>
        <dbReference type="PROSITE" id="PS50885"/>
    </source>
</evidence>
<feature type="compositionally biased region" description="Polar residues" evidence="12">
    <location>
        <begin position="661"/>
        <end position="707"/>
    </location>
</feature>
<dbReference type="Gene3D" id="3.30.565.10">
    <property type="entry name" value="Histidine kinase-like ATPase, C-terminal domain"/>
    <property type="match status" value="1"/>
</dbReference>
<dbReference type="Pfam" id="PF00672">
    <property type="entry name" value="HAMP"/>
    <property type="match status" value="1"/>
</dbReference>
<dbReference type="SMART" id="SM00304">
    <property type="entry name" value="HAMP"/>
    <property type="match status" value="1"/>
</dbReference>
<dbReference type="GO" id="GO:0004673">
    <property type="term" value="F:protein histidine kinase activity"/>
    <property type="evidence" value="ECO:0007669"/>
    <property type="project" value="UniProtKB-EC"/>
</dbReference>
<dbReference type="CDD" id="cd06225">
    <property type="entry name" value="HAMP"/>
    <property type="match status" value="1"/>
</dbReference>
<keyword evidence="11" id="KW-0902">Two-component regulatory system</keyword>
<feature type="region of interest" description="Disordered" evidence="12">
    <location>
        <begin position="636"/>
        <end position="1343"/>
    </location>
</feature>
<evidence type="ECO:0000256" key="11">
    <source>
        <dbReference type="ARBA" id="ARBA00023012"/>
    </source>
</evidence>
<feature type="compositionally biased region" description="Low complexity" evidence="12">
    <location>
        <begin position="636"/>
        <end position="648"/>
    </location>
</feature>
<dbReference type="GO" id="GO:0000160">
    <property type="term" value="P:phosphorelay signal transduction system"/>
    <property type="evidence" value="ECO:0007669"/>
    <property type="project" value="UniProtKB-KW"/>
</dbReference>
<evidence type="ECO:0000256" key="9">
    <source>
        <dbReference type="ARBA" id="ARBA00022840"/>
    </source>
</evidence>
<evidence type="ECO:0000313" key="16">
    <source>
        <dbReference type="Proteomes" id="UP000184363"/>
    </source>
</evidence>
<keyword evidence="10 13" id="KW-1133">Transmembrane helix</keyword>
<dbReference type="Pfam" id="PF08376">
    <property type="entry name" value="NIT"/>
    <property type="match status" value="1"/>
</dbReference>
<sequence length="1343" mass="137864">MTMPDGPETPPKTAWWQPQNWSLRVKLGVVVLVPVVVALVLGVLRIADQARAANDLAQVDRVATAQGQVSELLRQLETERELATVYVAADRAGDPTRFDQQAAAVDGAAGPLEQVVAEIGDATASQAGTTAASALGALGEIRAQVRAGDVPASVIATRYSEVINPLLRLTDSLNRLVVEPEVAGLGTAVRALVTARNEASLQQSLIIAATTRPVPNRTEVAAVQGADARYLEALNQYRGALTAEQLSTFGQFTGGPAEDARTALITQLANLPDAPPIDRGQLERTFTDIIGQLDKAEREVRADLQATGLALQNSASNAAGISSVVLLLSLLLAALIVVLVARMLVRSLRTLRAAALDVANRRLPESVAAIRAGDGARPTIVPVPIHTNDEIGQVARAFDAVHGQAVALASEQAALQANVSSMFVNLSRRSQALVERQLQLIEQLESNEQDADQLSNLFQLDHLATRMRRNSENLLVLAGTNLARRNTAPVPLVDVLRAAVSEIEQYQRIVVQTPPNATVQGRVASDVVHLLAELLDNATNFSPPSSQVVMSTTRTNEGAIVVEIVDRGVGMVPNELAEANAQLSGPASVDLNVSRRMGLFVVGRLASRHGITVRLSQSSGGGLDTGITATVTLPPEIIPSSEPAESTPRPAPRPAPAPETNGVQQHAGTNGTSVAGSLSSLVAGNDGTSSESLFATSSPAVNGSSSAPPLPTRQPGSTLNPDGPPRTADDPAAQAAADQAAAREAEERLRAEREGAPTPAAKAGTESSAQPADQPKNGTASAATAFGAAAAFRAASEKAAEQRAEQAGKAADGLSENAAEAASAEPADAAETTEEEKADPAPAEPATEATAEEAADRDGGAAEDEARPADAPPRRTPGAGPTLAEQYGMGRTAPARPDQAQGVTPAGLPQRTPRPAQPAQQPGPAFAGGPGQRPAQFLSGLYGTGRPTSTPADKEADRPAPAQAEAAPAVTMPLPVVRQGQQSGQDAQQSESGAAAEERPTAATDAAQAEAPQREAPKVETAQTEAGEPETAEQQPAAEQAESPGAESAPAPARPAEAVPATKALPVAGGQQAVSAQAASNGAAAPAASGENTTGGASPSGTALFAAANPAAAPSATQSPTPAAPQQQAPSADDGDGLGETTPIFEEIASAWFRSNRSVPVTWDTDPAPAPPAPAGNGVPWQPPQPKPTPRPASSFGPLPQPGAAVRPPQPAVPAQQQGPAQPPFAPPPQPLQPLQQPQPVPDAGFASAADEGWRRAEGVANEQPEEMTPAGLPKRRPRARLVPGSAGSAVLAAPPSAARSAENIRGRLSAYQRGVQRGRVSQNRPDAYPGPKTTGDHDEESS</sequence>
<comment type="catalytic activity">
    <reaction evidence="1">
        <text>ATP + protein L-histidine = ADP + protein N-phospho-L-histidine.</text>
        <dbReference type="EC" id="2.7.13.3"/>
    </reaction>
</comment>
<feature type="compositionally biased region" description="Pro residues" evidence="12">
    <location>
        <begin position="1221"/>
        <end position="1241"/>
    </location>
</feature>
<evidence type="ECO:0000256" key="1">
    <source>
        <dbReference type="ARBA" id="ARBA00000085"/>
    </source>
</evidence>
<evidence type="ECO:0000256" key="12">
    <source>
        <dbReference type="SAM" id="MobiDB-lite"/>
    </source>
</evidence>
<keyword evidence="9" id="KW-0067">ATP-binding</keyword>
<organism evidence="15 16">
    <name type="scientific">Pseudonocardia thermophila</name>
    <dbReference type="NCBI Taxonomy" id="1848"/>
    <lineage>
        <taxon>Bacteria</taxon>
        <taxon>Bacillati</taxon>
        <taxon>Actinomycetota</taxon>
        <taxon>Actinomycetes</taxon>
        <taxon>Pseudonocardiales</taxon>
        <taxon>Pseudonocardiaceae</taxon>
        <taxon>Pseudonocardia</taxon>
    </lineage>
</organism>
<feature type="transmembrane region" description="Helical" evidence="13">
    <location>
        <begin position="25"/>
        <end position="44"/>
    </location>
</feature>
<dbReference type="Gene3D" id="6.10.340.10">
    <property type="match status" value="1"/>
</dbReference>
<dbReference type="Proteomes" id="UP000184363">
    <property type="component" value="Unassembled WGS sequence"/>
</dbReference>
<name>A0A1M6RTI1_PSETH</name>
<dbReference type="InterPro" id="IPR003660">
    <property type="entry name" value="HAMP_dom"/>
</dbReference>
<dbReference type="InterPro" id="IPR050980">
    <property type="entry name" value="2C_sensor_his_kinase"/>
</dbReference>
<keyword evidence="4" id="KW-0597">Phosphoprotein</keyword>
<feature type="compositionally biased region" description="Basic and acidic residues" evidence="12">
    <location>
        <begin position="741"/>
        <end position="755"/>
    </location>
</feature>
<comment type="subcellular location">
    <subcellularLocation>
        <location evidence="2">Membrane</location>
    </subcellularLocation>
</comment>
<keyword evidence="16" id="KW-1185">Reference proteome</keyword>
<dbReference type="PANTHER" id="PTHR44936:SF9">
    <property type="entry name" value="SENSOR PROTEIN CREC"/>
    <property type="match status" value="1"/>
</dbReference>
<feature type="compositionally biased region" description="Low complexity" evidence="12">
    <location>
        <begin position="959"/>
        <end position="969"/>
    </location>
</feature>
<evidence type="ECO:0000256" key="5">
    <source>
        <dbReference type="ARBA" id="ARBA00022679"/>
    </source>
</evidence>
<evidence type="ECO:0000256" key="13">
    <source>
        <dbReference type="SAM" id="Phobius"/>
    </source>
</evidence>
<evidence type="ECO:0000256" key="10">
    <source>
        <dbReference type="ARBA" id="ARBA00022989"/>
    </source>
</evidence>
<accession>A0A1M6RTI1</accession>
<evidence type="ECO:0000256" key="8">
    <source>
        <dbReference type="ARBA" id="ARBA00022777"/>
    </source>
</evidence>
<feature type="compositionally biased region" description="Polar residues" evidence="12">
    <location>
        <begin position="1091"/>
        <end position="1101"/>
    </location>
</feature>
<dbReference type="GO" id="GO:0016020">
    <property type="term" value="C:membrane"/>
    <property type="evidence" value="ECO:0007669"/>
    <property type="project" value="UniProtKB-SubCell"/>
</dbReference>
<dbReference type="PANTHER" id="PTHR44936">
    <property type="entry name" value="SENSOR PROTEIN CREC"/>
    <property type="match status" value="1"/>
</dbReference>
<feature type="compositionally biased region" description="Basic and acidic residues" evidence="12">
    <location>
        <begin position="795"/>
        <end position="806"/>
    </location>
</feature>
<keyword evidence="6 13" id="KW-0812">Transmembrane</keyword>
<feature type="compositionally biased region" description="Low complexity" evidence="12">
    <location>
        <begin position="979"/>
        <end position="1011"/>
    </location>
</feature>
<dbReference type="EC" id="2.7.13.3" evidence="3"/>
<keyword evidence="7" id="KW-0547">Nucleotide-binding</keyword>
<evidence type="ECO:0000256" key="7">
    <source>
        <dbReference type="ARBA" id="ARBA00022741"/>
    </source>
</evidence>
<feature type="compositionally biased region" description="Low complexity" evidence="12">
    <location>
        <begin position="818"/>
        <end position="830"/>
    </location>
</feature>
<gene>
    <name evidence="15" type="ORF">SAMN05443637_105142</name>
</gene>
<dbReference type="InterPro" id="IPR003594">
    <property type="entry name" value="HATPase_dom"/>
</dbReference>
<feature type="domain" description="HAMP" evidence="14">
    <location>
        <begin position="342"/>
        <end position="410"/>
    </location>
</feature>
<dbReference type="PROSITE" id="PS50885">
    <property type="entry name" value="HAMP"/>
    <property type="match status" value="1"/>
</dbReference>
<protein>
    <recommendedName>
        <fullName evidence="3">histidine kinase</fullName>
        <ecNumber evidence="3">2.7.13.3</ecNumber>
    </recommendedName>
</protein>
<feature type="compositionally biased region" description="Basic and acidic residues" evidence="12">
    <location>
        <begin position="854"/>
        <end position="868"/>
    </location>
</feature>
<keyword evidence="13" id="KW-0472">Membrane</keyword>
<keyword evidence="5" id="KW-0808">Transferase</keyword>
<evidence type="ECO:0000256" key="4">
    <source>
        <dbReference type="ARBA" id="ARBA00022553"/>
    </source>
</evidence>
<feature type="compositionally biased region" description="Low complexity" evidence="12">
    <location>
        <begin position="909"/>
        <end position="925"/>
    </location>
</feature>
<evidence type="ECO:0000256" key="3">
    <source>
        <dbReference type="ARBA" id="ARBA00012438"/>
    </source>
</evidence>
<dbReference type="InterPro" id="IPR036890">
    <property type="entry name" value="HATPase_C_sf"/>
</dbReference>